<evidence type="ECO:0000256" key="5">
    <source>
        <dbReference type="ARBA" id="ARBA00023004"/>
    </source>
</evidence>
<evidence type="ECO:0000313" key="9">
    <source>
        <dbReference type="EMBL" id="MDU0338528.1"/>
    </source>
</evidence>
<keyword evidence="7" id="KW-0812">Transmembrane</keyword>
<evidence type="ECO:0000256" key="2">
    <source>
        <dbReference type="ARBA" id="ARBA00022485"/>
    </source>
</evidence>
<dbReference type="Pfam" id="PF13746">
    <property type="entry name" value="Fer4_18"/>
    <property type="match status" value="1"/>
</dbReference>
<keyword evidence="5" id="KW-0408">Iron</keyword>
<evidence type="ECO:0000256" key="3">
    <source>
        <dbReference type="ARBA" id="ARBA00022723"/>
    </source>
</evidence>
<sequence>MATMTVIDTVSQRRPARLPIPQTVRGRYRTIKTAIAWALLAFYFITPWIRWDRGPSLPDQAVLFDLPGRRLFVFGLEFWPQDLPIAVGALVLGAFGLFGATAVAGRVWCGFTCPQTVWTDLFFTVERFCERLFGKGTLLSSIAKPVAQIALAVLTAFGFAAFFNDAPSFPLALVTGTAPLGAYLAIGILSLTTWLFAAYAKERICLHMCPWPRFQAALLDKESLVVTYQRWRGEPRGKKREPLRPELSDLTALIREASSFDTGRGDCIDCMRCVNVCPTGVDIRDGLQMGCIGCGLCVDACHEVMTRIDRPTGLIRFDVEGSDRAGSFTQAKVQIVRPKTLLYAVLCLLAFGSMAVGITRMESVLLDVEPQRGQPFVQLSDGSVRNDFSFRLAHRLPHLDRVVIRAEGLDGASLRFATEETGQETVALAMPGNRRISDRLFITAAPGQAPKGRANIRVIVSDAESGATLGEVETYFWGPAR</sequence>
<evidence type="ECO:0000259" key="8">
    <source>
        <dbReference type="PROSITE" id="PS51379"/>
    </source>
</evidence>
<dbReference type="PROSITE" id="PS00198">
    <property type="entry name" value="4FE4S_FER_1"/>
    <property type="match status" value="1"/>
</dbReference>
<dbReference type="InterPro" id="IPR032879">
    <property type="entry name" value="FixG_C"/>
</dbReference>
<dbReference type="SUPFAM" id="SSF54862">
    <property type="entry name" value="4Fe-4S ferredoxins"/>
    <property type="match status" value="1"/>
</dbReference>
<feature type="transmembrane region" description="Helical" evidence="7">
    <location>
        <begin position="34"/>
        <end position="51"/>
    </location>
</feature>
<dbReference type="InterPro" id="IPR017896">
    <property type="entry name" value="4Fe4S_Fe-S-bd"/>
</dbReference>
<name>A0ABU3S168_9HYPH</name>
<dbReference type="PROSITE" id="PS51379">
    <property type="entry name" value="4FE4S_FER_2"/>
    <property type="match status" value="2"/>
</dbReference>
<keyword evidence="4" id="KW-0249">Electron transport</keyword>
<organism evidence="9 10">
    <name type="scientific">Bosea rubneri</name>
    <dbReference type="NCBI Taxonomy" id="3075434"/>
    <lineage>
        <taxon>Bacteria</taxon>
        <taxon>Pseudomonadati</taxon>
        <taxon>Pseudomonadota</taxon>
        <taxon>Alphaproteobacteria</taxon>
        <taxon>Hyphomicrobiales</taxon>
        <taxon>Boseaceae</taxon>
        <taxon>Bosea</taxon>
    </lineage>
</organism>
<gene>
    <name evidence="9" type="primary">ccoG</name>
    <name evidence="9" type="ORF">RKE40_01470</name>
</gene>
<keyword evidence="7" id="KW-1133">Transmembrane helix</keyword>
<reference evidence="9 10" key="1">
    <citation type="submission" date="2023-09" db="EMBL/GenBank/DDBJ databases">
        <title>Whole genome shotgun sequencing (WGS) of Bosea sp. ZW T0_25, isolated from stored onions (Allium cepa).</title>
        <authorList>
            <person name="Stoll D.A."/>
            <person name="Huch M."/>
        </authorList>
    </citation>
    <scope>NUCLEOTIDE SEQUENCE [LARGE SCALE GENOMIC DNA]</scope>
    <source>
        <strain evidence="9 10">ZW T0_25</strain>
    </source>
</reference>
<evidence type="ECO:0000313" key="10">
    <source>
        <dbReference type="Proteomes" id="UP001254257"/>
    </source>
</evidence>
<dbReference type="Pfam" id="PF11614">
    <property type="entry name" value="FixG_C"/>
    <property type="match status" value="1"/>
</dbReference>
<proteinExistence type="predicted"/>
<evidence type="ECO:0000256" key="1">
    <source>
        <dbReference type="ARBA" id="ARBA00022448"/>
    </source>
</evidence>
<dbReference type="PANTHER" id="PTHR30176">
    <property type="entry name" value="FERREDOXIN-TYPE PROTEIN NAPH"/>
    <property type="match status" value="1"/>
</dbReference>
<keyword evidence="10" id="KW-1185">Reference proteome</keyword>
<evidence type="ECO:0000256" key="4">
    <source>
        <dbReference type="ARBA" id="ARBA00022982"/>
    </source>
</evidence>
<feature type="transmembrane region" description="Helical" evidence="7">
    <location>
        <begin position="83"/>
        <end position="104"/>
    </location>
</feature>
<feature type="transmembrane region" description="Helical" evidence="7">
    <location>
        <begin position="183"/>
        <end position="200"/>
    </location>
</feature>
<dbReference type="InterPro" id="IPR017900">
    <property type="entry name" value="4Fe4S_Fe_S_CS"/>
</dbReference>
<comment type="caution">
    <text evidence="9">The sequence shown here is derived from an EMBL/GenBank/DDBJ whole genome shotgun (WGS) entry which is preliminary data.</text>
</comment>
<keyword evidence="2" id="KW-0004">4Fe-4S</keyword>
<evidence type="ECO:0000256" key="7">
    <source>
        <dbReference type="SAM" id="Phobius"/>
    </source>
</evidence>
<protein>
    <submittedName>
        <fullName evidence="9">Cytochrome c oxidase accessory protein CcoG</fullName>
    </submittedName>
</protein>
<dbReference type="InterPro" id="IPR051684">
    <property type="entry name" value="Electron_Trans/Redox"/>
</dbReference>
<dbReference type="InterPro" id="IPR013783">
    <property type="entry name" value="Ig-like_fold"/>
</dbReference>
<dbReference type="InterPro" id="IPR014116">
    <property type="entry name" value="Cyt_c_oxidase_cbb3_FixG"/>
</dbReference>
<dbReference type="Gene3D" id="2.60.40.10">
    <property type="entry name" value="Immunoglobulins"/>
    <property type="match status" value="1"/>
</dbReference>
<keyword evidence="3" id="KW-0479">Metal-binding</keyword>
<feature type="transmembrane region" description="Helical" evidence="7">
    <location>
        <begin position="145"/>
        <end position="163"/>
    </location>
</feature>
<evidence type="ECO:0000256" key="6">
    <source>
        <dbReference type="ARBA" id="ARBA00023014"/>
    </source>
</evidence>
<accession>A0ABU3S168</accession>
<feature type="domain" description="4Fe-4S ferredoxin-type" evidence="8">
    <location>
        <begin position="291"/>
        <end position="311"/>
    </location>
</feature>
<feature type="domain" description="4Fe-4S ferredoxin-type" evidence="8">
    <location>
        <begin position="256"/>
        <end position="286"/>
    </location>
</feature>
<dbReference type="Proteomes" id="UP001254257">
    <property type="component" value="Unassembled WGS sequence"/>
</dbReference>
<keyword evidence="7" id="KW-0472">Membrane</keyword>
<dbReference type="Pfam" id="PF12801">
    <property type="entry name" value="Fer4_5"/>
    <property type="match status" value="1"/>
</dbReference>
<keyword evidence="1" id="KW-0813">Transport</keyword>
<dbReference type="NCBIfam" id="TIGR02745">
    <property type="entry name" value="ccoG_rdxA_fixG"/>
    <property type="match status" value="1"/>
</dbReference>
<dbReference type="EMBL" id="JAWDID010000002">
    <property type="protein sequence ID" value="MDU0338528.1"/>
    <property type="molecule type" value="Genomic_DNA"/>
</dbReference>
<keyword evidence="6" id="KW-0411">Iron-sulfur</keyword>
<dbReference type="RefSeq" id="WP_316016476.1">
    <property type="nucleotide sequence ID" value="NZ_JAWDID010000002.1"/>
</dbReference>
<dbReference type="PANTHER" id="PTHR30176:SF3">
    <property type="entry name" value="FERREDOXIN-TYPE PROTEIN NAPH"/>
    <property type="match status" value="1"/>
</dbReference>
<feature type="transmembrane region" description="Helical" evidence="7">
    <location>
        <begin position="340"/>
        <end position="358"/>
    </location>
</feature>